<dbReference type="Gramene" id="ERM94744">
    <property type="protein sequence ID" value="ERM94744"/>
    <property type="gene ID" value="AMTR_s00011p00254780"/>
</dbReference>
<dbReference type="SUPFAM" id="SSF56801">
    <property type="entry name" value="Acetyl-CoA synthetase-like"/>
    <property type="match status" value="1"/>
</dbReference>
<proteinExistence type="predicted"/>
<evidence type="ECO:0000313" key="2">
    <source>
        <dbReference type="EMBL" id="ERM94744.1"/>
    </source>
</evidence>
<evidence type="ECO:0000259" key="1">
    <source>
        <dbReference type="Pfam" id="PF00501"/>
    </source>
</evidence>
<keyword evidence="3" id="KW-1185">Reference proteome</keyword>
<dbReference type="PANTHER" id="PTHR22754">
    <property type="entry name" value="DISCO-INTERACTING PROTEIN 2 DIP2 -RELATED"/>
    <property type="match status" value="1"/>
</dbReference>
<evidence type="ECO:0000313" key="3">
    <source>
        <dbReference type="Proteomes" id="UP000017836"/>
    </source>
</evidence>
<dbReference type="InterPro" id="IPR042099">
    <property type="entry name" value="ANL_N_sf"/>
</dbReference>
<protein>
    <recommendedName>
        <fullName evidence="1">AMP-dependent synthetase/ligase domain-containing protein</fullName>
    </recommendedName>
</protein>
<dbReference type="HOGENOM" id="CLU_117412_0_0_1"/>
<gene>
    <name evidence="2" type="ORF">AMTR_s00011p00254780</name>
</gene>
<dbReference type="AlphaFoldDB" id="W1NHS8"/>
<dbReference type="Pfam" id="PF00501">
    <property type="entry name" value="AMP-binding"/>
    <property type="match status" value="1"/>
</dbReference>
<dbReference type="Proteomes" id="UP000017836">
    <property type="component" value="Unassembled WGS sequence"/>
</dbReference>
<dbReference type="Gene3D" id="3.40.50.12780">
    <property type="entry name" value="N-terminal domain of ligase-like"/>
    <property type="match status" value="1"/>
</dbReference>
<dbReference type="OMA" id="ASNEMHY"/>
<dbReference type="EMBL" id="KI397507">
    <property type="protein sequence ID" value="ERM94744.1"/>
    <property type="molecule type" value="Genomic_DNA"/>
</dbReference>
<dbReference type="InterPro" id="IPR000873">
    <property type="entry name" value="AMP-dep_synth/lig_dom"/>
</dbReference>
<feature type="domain" description="AMP-dependent synthetase/ligase" evidence="1">
    <location>
        <begin position="30"/>
        <end position="130"/>
    </location>
</feature>
<organism evidence="2 3">
    <name type="scientific">Amborella trichopoda</name>
    <dbReference type="NCBI Taxonomy" id="13333"/>
    <lineage>
        <taxon>Eukaryota</taxon>
        <taxon>Viridiplantae</taxon>
        <taxon>Streptophyta</taxon>
        <taxon>Embryophyta</taxon>
        <taxon>Tracheophyta</taxon>
        <taxon>Spermatophyta</taxon>
        <taxon>Magnoliopsida</taxon>
        <taxon>Amborellales</taxon>
        <taxon>Amborellaceae</taxon>
        <taxon>Amborella</taxon>
    </lineage>
</organism>
<dbReference type="eggNOG" id="KOG3628">
    <property type="taxonomic scope" value="Eukaryota"/>
</dbReference>
<dbReference type="STRING" id="13333.W1NHS8"/>
<name>W1NHS8_AMBTC</name>
<reference evidence="3" key="1">
    <citation type="journal article" date="2013" name="Science">
        <title>The Amborella genome and the evolution of flowering plants.</title>
        <authorList>
            <consortium name="Amborella Genome Project"/>
        </authorList>
    </citation>
    <scope>NUCLEOTIDE SEQUENCE [LARGE SCALE GENOMIC DNA]</scope>
</reference>
<dbReference type="PANTHER" id="PTHR22754:SF40">
    <property type="entry name" value="OS01G0636300 PROTEIN"/>
    <property type="match status" value="1"/>
</dbReference>
<sequence length="188" mass="20712">MENYDPLFPDQPVVDLYLPVWASLPSTALKPVFIWADAGANERDTLTYSQLNSCVTGIASNLLLPLQKGDTLLILCAPGLQLVQVIFGCQRAGLVGVPVIPPDPSFSSPQQQQHLIRVLRQTKPKAAVADREYISLVRAYCEFPGASTSQERRMLATLLAPLKWIPIETNAVGINFDFTIINGILFYN</sequence>
<accession>W1NHS8</accession>